<dbReference type="PANTHER" id="PTHR43329">
    <property type="entry name" value="EPOXIDE HYDROLASE"/>
    <property type="match status" value="1"/>
</dbReference>
<sequence>MYDRRGINRWVTTGDGLSLAVRESGDPDRPTVVCVHGYPDNSSIWEDVAGHLSERFHVVRYDVRGAGESAKPRGLRAYQLDRLAADLGAVIDAVSPRYPVHLLAHDWGSIQSWHAVTGGLSARIASYTSISGPCLDHAAHWMRSRLRPHPRALRELLSQLVRSGYIGFFHLAPLPELLWRTGFGRRMLDRLEHLGLAGDEKPVRPHRRLPDLLHGLKLYRANMRGRFTAPQHRSTSVPVQVLAPTGDVFVSVPLQTGISCWVDELRVRTVAGGHWIPRGRPGVVADYTARHIDRVGDGQRHLGDSPRQES</sequence>
<dbReference type="SUPFAM" id="SSF53474">
    <property type="entry name" value="alpha/beta-Hydrolases"/>
    <property type="match status" value="1"/>
</dbReference>
<gene>
    <name evidence="2" type="ORF">JOF55_002841</name>
</gene>
<dbReference type="EMBL" id="JAVDXW010000001">
    <property type="protein sequence ID" value="MDR7302660.1"/>
    <property type="molecule type" value="Genomic_DNA"/>
</dbReference>
<evidence type="ECO:0000313" key="2">
    <source>
        <dbReference type="EMBL" id="MDR7302660.1"/>
    </source>
</evidence>
<proteinExistence type="predicted"/>
<dbReference type="InterPro" id="IPR029058">
    <property type="entry name" value="AB_hydrolase_fold"/>
</dbReference>
<protein>
    <submittedName>
        <fullName evidence="2">Pimeloyl-ACP methyl ester carboxylesterase</fullName>
    </submittedName>
</protein>
<dbReference type="Pfam" id="PF00561">
    <property type="entry name" value="Abhydrolase_1"/>
    <property type="match status" value="1"/>
</dbReference>
<keyword evidence="3" id="KW-1185">Reference proteome</keyword>
<evidence type="ECO:0000313" key="3">
    <source>
        <dbReference type="Proteomes" id="UP001180845"/>
    </source>
</evidence>
<dbReference type="GO" id="GO:0003824">
    <property type="term" value="F:catalytic activity"/>
    <property type="evidence" value="ECO:0007669"/>
    <property type="project" value="UniProtKB-ARBA"/>
</dbReference>
<comment type="caution">
    <text evidence="2">The sequence shown here is derived from an EMBL/GenBank/DDBJ whole genome shotgun (WGS) entry which is preliminary data.</text>
</comment>
<dbReference type="RefSeq" id="WP_310274375.1">
    <property type="nucleotide sequence ID" value="NZ_JAVDXW010000001.1"/>
</dbReference>
<accession>A0AAE3ZF70</accession>
<dbReference type="InterPro" id="IPR000073">
    <property type="entry name" value="AB_hydrolase_1"/>
</dbReference>
<dbReference type="AlphaFoldDB" id="A0AAE3ZF70"/>
<feature type="domain" description="AB hydrolase-1" evidence="1">
    <location>
        <begin position="30"/>
        <end position="138"/>
    </location>
</feature>
<dbReference type="Gene3D" id="3.40.50.1820">
    <property type="entry name" value="alpha/beta hydrolase"/>
    <property type="match status" value="1"/>
</dbReference>
<dbReference type="Proteomes" id="UP001180845">
    <property type="component" value="Unassembled WGS sequence"/>
</dbReference>
<name>A0AAE3ZF70_9ACTN</name>
<organism evidence="2 3">
    <name type="scientific">Haloactinomyces albus</name>
    <dbReference type="NCBI Taxonomy" id="1352928"/>
    <lineage>
        <taxon>Bacteria</taxon>
        <taxon>Bacillati</taxon>
        <taxon>Actinomycetota</taxon>
        <taxon>Actinomycetes</taxon>
        <taxon>Actinopolysporales</taxon>
        <taxon>Actinopolysporaceae</taxon>
        <taxon>Haloactinomyces</taxon>
    </lineage>
</organism>
<reference evidence="2" key="1">
    <citation type="submission" date="2023-07" db="EMBL/GenBank/DDBJ databases">
        <title>Sequencing the genomes of 1000 actinobacteria strains.</title>
        <authorList>
            <person name="Klenk H.-P."/>
        </authorList>
    </citation>
    <scope>NUCLEOTIDE SEQUENCE</scope>
    <source>
        <strain evidence="2">DSM 45977</strain>
    </source>
</reference>
<evidence type="ECO:0000259" key="1">
    <source>
        <dbReference type="Pfam" id="PF00561"/>
    </source>
</evidence>